<evidence type="ECO:0000313" key="2">
    <source>
        <dbReference type="EMBL" id="ERN06196.1"/>
    </source>
</evidence>
<evidence type="ECO:0000313" key="3">
    <source>
        <dbReference type="Proteomes" id="UP000017836"/>
    </source>
</evidence>
<dbReference type="EMBL" id="KI393908">
    <property type="protein sequence ID" value="ERN06196.1"/>
    <property type="molecule type" value="Genomic_DNA"/>
</dbReference>
<protein>
    <submittedName>
        <fullName evidence="2">Uncharacterized protein</fullName>
    </submittedName>
</protein>
<accession>W1PF09</accession>
<keyword evidence="3" id="KW-1185">Reference proteome</keyword>
<evidence type="ECO:0000256" key="1">
    <source>
        <dbReference type="SAM" id="MobiDB-lite"/>
    </source>
</evidence>
<reference evidence="3" key="1">
    <citation type="journal article" date="2013" name="Science">
        <title>The Amborella genome and the evolution of flowering plants.</title>
        <authorList>
            <consortium name="Amborella Genome Project"/>
        </authorList>
    </citation>
    <scope>NUCLEOTIDE SEQUENCE [LARGE SCALE GENOMIC DNA]</scope>
</reference>
<dbReference type="HOGENOM" id="CLU_1108383_0_0_1"/>
<dbReference type="STRING" id="13333.W1PF09"/>
<organism evidence="2 3">
    <name type="scientific">Amborella trichopoda</name>
    <dbReference type="NCBI Taxonomy" id="13333"/>
    <lineage>
        <taxon>Eukaryota</taxon>
        <taxon>Viridiplantae</taxon>
        <taxon>Streptophyta</taxon>
        <taxon>Embryophyta</taxon>
        <taxon>Tracheophyta</taxon>
        <taxon>Spermatophyta</taxon>
        <taxon>Magnoliopsida</taxon>
        <taxon>Amborellales</taxon>
        <taxon>Amborellaceae</taxon>
        <taxon>Amborella</taxon>
    </lineage>
</organism>
<proteinExistence type="predicted"/>
<dbReference type="Gramene" id="ERN06196">
    <property type="protein sequence ID" value="ERN06196"/>
    <property type="gene ID" value="AMTR_s00016p00153090"/>
</dbReference>
<gene>
    <name evidence="2" type="ORF">AMTR_s00016p00153090</name>
</gene>
<name>W1PF09_AMBTC</name>
<dbReference type="AlphaFoldDB" id="W1PF09"/>
<feature type="region of interest" description="Disordered" evidence="1">
    <location>
        <begin position="142"/>
        <end position="207"/>
    </location>
</feature>
<dbReference type="Proteomes" id="UP000017836">
    <property type="component" value="Unassembled WGS sequence"/>
</dbReference>
<feature type="compositionally biased region" description="Basic and acidic residues" evidence="1">
    <location>
        <begin position="144"/>
        <end position="162"/>
    </location>
</feature>
<sequence>MEEGEISDQDVVQELFMDDLNQEEINTTDSRVSNDLNQDSSVFLEESKKQNQWGFNLLKLPHSSGIYGTDLYNFAWAQAVQNKPLEGIGLKDFRPELEYQDKYMGYGIDNEDLIDEKAHRKGRLEQNKDYRNSDAMNFMEEAEDNHREKEGAIEADNRRDKGDEIEEGELEEGEIELDSPLSGSHLLENSLQSEKKKEGSPERKNIDLDILPISKNDYDELRSSLMEKELEMKIASIGEMLKAVTIQDANK</sequence>
<feature type="compositionally biased region" description="Basic and acidic residues" evidence="1">
    <location>
        <begin position="193"/>
        <end position="207"/>
    </location>
</feature>
<feature type="compositionally biased region" description="Acidic residues" evidence="1">
    <location>
        <begin position="163"/>
        <end position="177"/>
    </location>
</feature>